<dbReference type="AlphaFoldDB" id="A0A133PFJ3"/>
<dbReference type="Proteomes" id="UP000460112">
    <property type="component" value="Unassembled WGS sequence"/>
</dbReference>
<comment type="caution">
    <text evidence="1">The sequence shown here is derived from an EMBL/GenBank/DDBJ whole genome shotgun (WGS) entry which is preliminary data.</text>
</comment>
<gene>
    <name evidence="1" type="ORF">F8244_02980</name>
</gene>
<evidence type="ECO:0000313" key="2">
    <source>
        <dbReference type="Proteomes" id="UP000460112"/>
    </source>
</evidence>
<sequence>MQPISNMLMMILVIGILTYGAIRVMQGSGCPHFIFNVLVPINGTSNYG</sequence>
<keyword evidence="1" id="KW-0067">ATP-binding</keyword>
<reference evidence="1 2" key="1">
    <citation type="submission" date="2019-09" db="EMBL/GenBank/DDBJ databases">
        <title>Investigation of probiotic properties of different lactic acid bacteria.</title>
        <authorList>
            <person name="Jaomanjaka F."/>
            <person name="Blanc P."/>
        </authorList>
    </citation>
    <scope>NUCLEOTIDE SEQUENCE [LARGE SCALE GENOMIC DNA]</scope>
    <source>
        <strain evidence="1 2">BIO6369</strain>
    </source>
</reference>
<proteinExistence type="predicted"/>
<dbReference type="GO" id="GO:0005524">
    <property type="term" value="F:ATP binding"/>
    <property type="evidence" value="ECO:0007669"/>
    <property type="project" value="UniProtKB-KW"/>
</dbReference>
<accession>A0A133PFJ3</accession>
<name>A0A133PFJ3_LACGS</name>
<protein>
    <submittedName>
        <fullName evidence="1">ABC transporter ATP-binding protein</fullName>
    </submittedName>
</protein>
<organism evidence="1 2">
    <name type="scientific">Lactobacillus gasseri</name>
    <dbReference type="NCBI Taxonomy" id="1596"/>
    <lineage>
        <taxon>Bacteria</taxon>
        <taxon>Bacillati</taxon>
        <taxon>Bacillota</taxon>
        <taxon>Bacilli</taxon>
        <taxon>Lactobacillales</taxon>
        <taxon>Lactobacillaceae</taxon>
        <taxon>Lactobacillus</taxon>
    </lineage>
</organism>
<keyword evidence="1" id="KW-0547">Nucleotide-binding</keyword>
<evidence type="ECO:0000313" key="1">
    <source>
        <dbReference type="EMBL" id="KAB1951969.1"/>
    </source>
</evidence>
<dbReference type="EMBL" id="WBOA01000001">
    <property type="protein sequence ID" value="KAB1951969.1"/>
    <property type="molecule type" value="Genomic_DNA"/>
</dbReference>